<dbReference type="PANTHER" id="PTHR33108">
    <property type="entry name" value="OS01G0745000 PROTEIN"/>
    <property type="match status" value="1"/>
</dbReference>
<comment type="caution">
    <text evidence="1">The sequence shown here is derived from an EMBL/GenBank/DDBJ whole genome shotgun (WGS) entry which is preliminary data.</text>
</comment>
<sequence>MAESVVEVETVTCHCCGLKEECTPGYIARVREKHQGRWICGLCAMAIEDDRLRSQKKISADEAIKRHIKFYENFRSAEECPSEDSLISAVMQLMRRTLDSPRRNGSGSGRGDFDPRLLRSRSCFAAVGGETEGEQVS</sequence>
<evidence type="ECO:0000313" key="2">
    <source>
        <dbReference type="Proteomes" id="UP001457282"/>
    </source>
</evidence>
<accession>A0AAW1YE95</accession>
<organism evidence="1 2">
    <name type="scientific">Rubus argutus</name>
    <name type="common">Southern blackberry</name>
    <dbReference type="NCBI Taxonomy" id="59490"/>
    <lineage>
        <taxon>Eukaryota</taxon>
        <taxon>Viridiplantae</taxon>
        <taxon>Streptophyta</taxon>
        <taxon>Embryophyta</taxon>
        <taxon>Tracheophyta</taxon>
        <taxon>Spermatophyta</taxon>
        <taxon>Magnoliopsida</taxon>
        <taxon>eudicotyledons</taxon>
        <taxon>Gunneridae</taxon>
        <taxon>Pentapetalae</taxon>
        <taxon>rosids</taxon>
        <taxon>fabids</taxon>
        <taxon>Rosales</taxon>
        <taxon>Rosaceae</taxon>
        <taxon>Rosoideae</taxon>
        <taxon>Rosoideae incertae sedis</taxon>
        <taxon>Rubus</taxon>
    </lineage>
</organism>
<proteinExistence type="predicted"/>
<keyword evidence="2" id="KW-1185">Reference proteome</keyword>
<protein>
    <submittedName>
        <fullName evidence="1">Uncharacterized protein</fullName>
    </submittedName>
</protein>
<gene>
    <name evidence="1" type="ORF">M0R45_011662</name>
</gene>
<dbReference type="AlphaFoldDB" id="A0AAW1YE95"/>
<dbReference type="Proteomes" id="UP001457282">
    <property type="component" value="Unassembled WGS sequence"/>
</dbReference>
<dbReference type="InterPro" id="IPR012876">
    <property type="entry name" value="DUF1677_pln"/>
</dbReference>
<dbReference type="PANTHER" id="PTHR33108:SF32">
    <property type="entry name" value="DUF1677 FAMILY PROTEIN (DUF1677)"/>
    <property type="match status" value="1"/>
</dbReference>
<name>A0AAW1YE95_RUBAR</name>
<reference evidence="1 2" key="1">
    <citation type="journal article" date="2023" name="G3 (Bethesda)">
        <title>A chromosome-length genome assembly and annotation of blackberry (Rubus argutus, cv. 'Hillquist').</title>
        <authorList>
            <person name="Bruna T."/>
            <person name="Aryal R."/>
            <person name="Dudchenko O."/>
            <person name="Sargent D.J."/>
            <person name="Mead D."/>
            <person name="Buti M."/>
            <person name="Cavallini A."/>
            <person name="Hytonen T."/>
            <person name="Andres J."/>
            <person name="Pham M."/>
            <person name="Weisz D."/>
            <person name="Mascagni F."/>
            <person name="Usai G."/>
            <person name="Natali L."/>
            <person name="Bassil N."/>
            <person name="Fernandez G.E."/>
            <person name="Lomsadze A."/>
            <person name="Armour M."/>
            <person name="Olukolu B."/>
            <person name="Poorten T."/>
            <person name="Britton C."/>
            <person name="Davik J."/>
            <person name="Ashrafi H."/>
            <person name="Aiden E.L."/>
            <person name="Borodovsky M."/>
            <person name="Worthington M."/>
        </authorList>
    </citation>
    <scope>NUCLEOTIDE SEQUENCE [LARGE SCALE GENOMIC DNA]</scope>
    <source>
        <strain evidence="1">PI 553951</strain>
    </source>
</reference>
<dbReference type="Pfam" id="PF07911">
    <property type="entry name" value="DUF1677"/>
    <property type="match status" value="1"/>
</dbReference>
<dbReference type="EMBL" id="JBEDUW010000002">
    <property type="protein sequence ID" value="KAK9946187.1"/>
    <property type="molecule type" value="Genomic_DNA"/>
</dbReference>
<evidence type="ECO:0000313" key="1">
    <source>
        <dbReference type="EMBL" id="KAK9946187.1"/>
    </source>
</evidence>